<evidence type="ECO:0000259" key="1">
    <source>
        <dbReference type="Pfam" id="PF00814"/>
    </source>
</evidence>
<dbReference type="CDD" id="cd24032">
    <property type="entry name" value="ASKHA_NBD_TsaB"/>
    <property type="match status" value="1"/>
</dbReference>
<name>A0A235EFL4_9BURK</name>
<dbReference type="GO" id="GO:0016740">
    <property type="term" value="F:transferase activity"/>
    <property type="evidence" value="ECO:0007669"/>
    <property type="project" value="UniProtKB-KW"/>
</dbReference>
<dbReference type="InterPro" id="IPR000905">
    <property type="entry name" value="Gcp-like_dom"/>
</dbReference>
<dbReference type="Proteomes" id="UP000215441">
    <property type="component" value="Unassembled WGS sequence"/>
</dbReference>
<proteinExistence type="predicted"/>
<dbReference type="PANTHER" id="PTHR11735:SF11">
    <property type="entry name" value="TRNA THREONYLCARBAMOYLADENOSINE BIOSYNTHESIS PROTEIN TSAB"/>
    <property type="match status" value="1"/>
</dbReference>
<gene>
    <name evidence="2" type="primary">tsaB</name>
    <name evidence="2" type="ORF">CBY09_22715</name>
</gene>
<dbReference type="OrthoDB" id="9809995at2"/>
<evidence type="ECO:0000313" key="2">
    <source>
        <dbReference type="EMBL" id="OYD47836.1"/>
    </source>
</evidence>
<keyword evidence="2" id="KW-0808">Transferase</keyword>
<evidence type="ECO:0000313" key="3">
    <source>
        <dbReference type="Proteomes" id="UP000215441"/>
    </source>
</evidence>
<dbReference type="NCBIfam" id="TIGR03725">
    <property type="entry name" value="T6A_YeaZ"/>
    <property type="match status" value="1"/>
</dbReference>
<dbReference type="PANTHER" id="PTHR11735">
    <property type="entry name" value="TRNA N6-ADENOSINE THREONYLCARBAMOYLTRANSFERASE"/>
    <property type="match status" value="1"/>
</dbReference>
<dbReference type="InterPro" id="IPR022496">
    <property type="entry name" value="T6A_TsaB"/>
</dbReference>
<dbReference type="SUPFAM" id="SSF53067">
    <property type="entry name" value="Actin-like ATPase domain"/>
    <property type="match status" value="2"/>
</dbReference>
<dbReference type="GO" id="GO:0002949">
    <property type="term" value="P:tRNA threonylcarbamoyladenosine modification"/>
    <property type="evidence" value="ECO:0007669"/>
    <property type="project" value="InterPro"/>
</dbReference>
<dbReference type="GO" id="GO:0005829">
    <property type="term" value="C:cytosol"/>
    <property type="evidence" value="ECO:0007669"/>
    <property type="project" value="TreeGrafter"/>
</dbReference>
<sequence>MNLLAFDTSTDTLSIAVQHGDGVWQHQGPGGAQASATLIPAVRALMEQAGLSFDTLDVIAFGRGPGSFTGLRTACAVAQGLAFGARGGQGVPVLPVDTLLAVAEEARHQHGCTQVVAVLDARMDEVYHTRCRYVPGLQAASGQWEAEADFGLGKPESVLVPAGWTVAGNAQAPYGERLAAGARHVAALPTATALLRLAPALIAAGAAVPASDALPRYIRDKVAQTTAERAALRAAQAVATPPSPA</sequence>
<accession>A0A235EFL4</accession>
<dbReference type="RefSeq" id="WP_094291843.1">
    <property type="nucleotide sequence ID" value="NZ_NOIG01000015.1"/>
</dbReference>
<organism evidence="2 3">
    <name type="scientific">Acidovorax kalamii</name>
    <dbReference type="NCBI Taxonomy" id="2004485"/>
    <lineage>
        <taxon>Bacteria</taxon>
        <taxon>Pseudomonadati</taxon>
        <taxon>Pseudomonadota</taxon>
        <taxon>Betaproteobacteria</taxon>
        <taxon>Burkholderiales</taxon>
        <taxon>Comamonadaceae</taxon>
        <taxon>Acidovorax</taxon>
    </lineage>
</organism>
<reference evidence="2 3" key="1">
    <citation type="submission" date="2017-07" db="EMBL/GenBank/DDBJ databases">
        <title>Acidovorax KNDSW TSA 6 genome sequence and assembly.</title>
        <authorList>
            <person name="Mayilraj S."/>
        </authorList>
    </citation>
    <scope>NUCLEOTIDE SEQUENCE [LARGE SCALE GENOMIC DNA]</scope>
    <source>
        <strain evidence="2 3">KNDSW-TSA6</strain>
    </source>
</reference>
<dbReference type="AlphaFoldDB" id="A0A235EFL4"/>
<protein>
    <submittedName>
        <fullName evidence="2">tRNA (Adenosine(37)-N6)-threonylcarbamoyltransferase complex dimerization subunit type 1 TsaB</fullName>
    </submittedName>
</protein>
<dbReference type="EMBL" id="NOIG01000015">
    <property type="protein sequence ID" value="OYD47836.1"/>
    <property type="molecule type" value="Genomic_DNA"/>
</dbReference>
<comment type="caution">
    <text evidence="2">The sequence shown here is derived from an EMBL/GenBank/DDBJ whole genome shotgun (WGS) entry which is preliminary data.</text>
</comment>
<dbReference type="Gene3D" id="3.30.420.40">
    <property type="match status" value="2"/>
</dbReference>
<keyword evidence="3" id="KW-1185">Reference proteome</keyword>
<dbReference type="Pfam" id="PF00814">
    <property type="entry name" value="TsaD"/>
    <property type="match status" value="1"/>
</dbReference>
<dbReference type="InterPro" id="IPR043129">
    <property type="entry name" value="ATPase_NBD"/>
</dbReference>
<feature type="domain" description="Gcp-like" evidence="1">
    <location>
        <begin position="35"/>
        <end position="133"/>
    </location>
</feature>